<dbReference type="AlphaFoldDB" id="A0AAV1CL98"/>
<organism evidence="2 3">
    <name type="scientific">Oldenlandia corymbosa var. corymbosa</name>
    <dbReference type="NCBI Taxonomy" id="529605"/>
    <lineage>
        <taxon>Eukaryota</taxon>
        <taxon>Viridiplantae</taxon>
        <taxon>Streptophyta</taxon>
        <taxon>Embryophyta</taxon>
        <taxon>Tracheophyta</taxon>
        <taxon>Spermatophyta</taxon>
        <taxon>Magnoliopsida</taxon>
        <taxon>eudicotyledons</taxon>
        <taxon>Gunneridae</taxon>
        <taxon>Pentapetalae</taxon>
        <taxon>asterids</taxon>
        <taxon>lamiids</taxon>
        <taxon>Gentianales</taxon>
        <taxon>Rubiaceae</taxon>
        <taxon>Rubioideae</taxon>
        <taxon>Spermacoceae</taxon>
        <taxon>Hedyotis-Oldenlandia complex</taxon>
        <taxon>Oldenlandia</taxon>
    </lineage>
</organism>
<name>A0AAV1CL98_OLDCO</name>
<dbReference type="EMBL" id="OX459119">
    <property type="protein sequence ID" value="CAI9096202.1"/>
    <property type="molecule type" value="Genomic_DNA"/>
</dbReference>
<evidence type="ECO:0000313" key="3">
    <source>
        <dbReference type="Proteomes" id="UP001161247"/>
    </source>
</evidence>
<reference evidence="2" key="1">
    <citation type="submission" date="2023-03" db="EMBL/GenBank/DDBJ databases">
        <authorList>
            <person name="Julca I."/>
        </authorList>
    </citation>
    <scope>NUCLEOTIDE SEQUENCE</scope>
</reference>
<sequence>MKKQGKGAISGGGDHEMMLKATNPTTTAKKKNGKTRSISKKLLKGKDGGNGKLNINLQVKEQILETTQNGCTATDGKFSEKIVEELEVSVAGQLNHGVWEDDDEYWRCCCVFGAVFEQMLWGSSCWWSSSWDFELMKLVDGFHHHNAFCCDVFWDDCIWDLNEFKDSLDSP</sequence>
<protein>
    <submittedName>
        <fullName evidence="2">OLC1v1032288C1</fullName>
    </submittedName>
</protein>
<gene>
    <name evidence="2" type="ORF">OLC1_LOCUS7011</name>
</gene>
<proteinExistence type="predicted"/>
<evidence type="ECO:0000313" key="2">
    <source>
        <dbReference type="EMBL" id="CAI9096202.1"/>
    </source>
</evidence>
<keyword evidence="3" id="KW-1185">Reference proteome</keyword>
<dbReference type="Proteomes" id="UP001161247">
    <property type="component" value="Chromosome 2"/>
</dbReference>
<feature type="region of interest" description="Disordered" evidence="1">
    <location>
        <begin position="1"/>
        <end position="36"/>
    </location>
</feature>
<accession>A0AAV1CL98</accession>
<evidence type="ECO:0000256" key="1">
    <source>
        <dbReference type="SAM" id="MobiDB-lite"/>
    </source>
</evidence>